<dbReference type="RefSeq" id="WP_081492895.1">
    <property type="nucleotide sequence ID" value="NZ_VLKS01000026.1"/>
</dbReference>
<gene>
    <name evidence="1" type="ORF">GA0061099_10238</name>
</gene>
<dbReference type="AlphaFoldDB" id="A0A1C3XHX2"/>
<name>A0A1C3XHX2_9BRAD</name>
<sequence length="209" mass="23723">MTTRLDRRTFILSTSSAIACSAVDSTRTLAKNGVTKGDWMAQVLTPTKASDAPLYLGRFREEIYFLLKPITWKPNPDQAPQLTPVEAPIGFVTDLASIPPILYSLLRPDGVYAYAAILHDYLYWIQDRPREQADEILRLSMIDFEVEASKVVAIYEAVRTFGRSAWAHNARLRASGEKREIVKFPPNARTSWIQWKKDPQVFAQRLPSP</sequence>
<evidence type="ECO:0000313" key="2">
    <source>
        <dbReference type="Proteomes" id="UP000183174"/>
    </source>
</evidence>
<organism evidence="1 2">
    <name type="scientific">Bradyrhizobium yuanmingense</name>
    <dbReference type="NCBI Taxonomy" id="108015"/>
    <lineage>
        <taxon>Bacteria</taxon>
        <taxon>Pseudomonadati</taxon>
        <taxon>Pseudomonadota</taxon>
        <taxon>Alphaproteobacteria</taxon>
        <taxon>Hyphomicrobiales</taxon>
        <taxon>Nitrobacteraceae</taxon>
        <taxon>Bradyrhizobium</taxon>
    </lineage>
</organism>
<evidence type="ECO:0008006" key="3">
    <source>
        <dbReference type="Google" id="ProtNLM"/>
    </source>
</evidence>
<dbReference type="Pfam" id="PF07087">
    <property type="entry name" value="DUF1353"/>
    <property type="match status" value="1"/>
</dbReference>
<protein>
    <recommendedName>
        <fullName evidence="3">DUF1353 domain-containing protein</fullName>
    </recommendedName>
</protein>
<reference evidence="1 2" key="1">
    <citation type="submission" date="2016-08" db="EMBL/GenBank/DDBJ databases">
        <authorList>
            <person name="Seilhamer J.J."/>
        </authorList>
    </citation>
    <scope>NUCLEOTIDE SEQUENCE [LARGE SCALE GENOMIC DNA]</scope>
    <source>
        <strain evidence="1 2">CCBAU 10071</strain>
    </source>
</reference>
<evidence type="ECO:0000313" key="1">
    <source>
        <dbReference type="EMBL" id="SCB51881.1"/>
    </source>
</evidence>
<dbReference type="InterPro" id="IPR010767">
    <property type="entry name" value="Phage_CGC-2007_Cje0229"/>
</dbReference>
<accession>A0A1C3XHX2</accession>
<dbReference type="PROSITE" id="PS51257">
    <property type="entry name" value="PROKAR_LIPOPROTEIN"/>
    <property type="match status" value="1"/>
</dbReference>
<dbReference type="EMBL" id="FMAE01000023">
    <property type="protein sequence ID" value="SCB51881.1"/>
    <property type="molecule type" value="Genomic_DNA"/>
</dbReference>
<proteinExistence type="predicted"/>
<dbReference type="Proteomes" id="UP000183174">
    <property type="component" value="Unassembled WGS sequence"/>
</dbReference>